<dbReference type="InterPro" id="IPR011701">
    <property type="entry name" value="MFS"/>
</dbReference>
<dbReference type="OrthoDB" id="2985014at2759"/>
<name>A0A2G5TCG4_9PELO</name>
<evidence type="ECO:0000256" key="2">
    <source>
        <dbReference type="SAM" id="Phobius"/>
    </source>
</evidence>
<dbReference type="PROSITE" id="PS50850">
    <property type="entry name" value="MFS"/>
    <property type="match status" value="1"/>
</dbReference>
<comment type="caution">
    <text evidence="4">The sequence shown here is derived from an EMBL/GenBank/DDBJ whole genome shotgun (WGS) entry which is preliminary data.</text>
</comment>
<keyword evidence="2" id="KW-1133">Transmembrane helix</keyword>
<dbReference type="PANTHER" id="PTHR45757:SF24">
    <property type="entry name" value="MAJOR FACILITATOR SUPERFAMILY (MFS) PROFILE DOMAIN-CONTAINING PROTEIN"/>
    <property type="match status" value="1"/>
</dbReference>
<proteinExistence type="predicted"/>
<feature type="transmembrane region" description="Helical" evidence="2">
    <location>
        <begin position="410"/>
        <end position="436"/>
    </location>
</feature>
<evidence type="ECO:0000313" key="5">
    <source>
        <dbReference type="Proteomes" id="UP000230233"/>
    </source>
</evidence>
<feature type="transmembrane region" description="Helical" evidence="2">
    <location>
        <begin position="317"/>
        <end position="338"/>
    </location>
</feature>
<feature type="transmembrane region" description="Helical" evidence="2">
    <location>
        <begin position="148"/>
        <end position="171"/>
    </location>
</feature>
<dbReference type="SUPFAM" id="SSF103473">
    <property type="entry name" value="MFS general substrate transporter"/>
    <property type="match status" value="1"/>
</dbReference>
<feature type="transmembrane region" description="Helical" evidence="2">
    <location>
        <begin position="97"/>
        <end position="117"/>
    </location>
</feature>
<evidence type="ECO:0000256" key="1">
    <source>
        <dbReference type="ARBA" id="ARBA00004141"/>
    </source>
</evidence>
<keyword evidence="2" id="KW-0472">Membrane</keyword>
<dbReference type="GO" id="GO:0016020">
    <property type="term" value="C:membrane"/>
    <property type="evidence" value="ECO:0007669"/>
    <property type="project" value="UniProtKB-SubCell"/>
</dbReference>
<dbReference type="InterPro" id="IPR036259">
    <property type="entry name" value="MFS_trans_sf"/>
</dbReference>
<keyword evidence="2" id="KW-0812">Transmembrane</keyword>
<feature type="transmembrane region" description="Helical" evidence="2">
    <location>
        <begin position="442"/>
        <end position="461"/>
    </location>
</feature>
<dbReference type="EMBL" id="PDUG01000005">
    <property type="protein sequence ID" value="PIC24948.1"/>
    <property type="molecule type" value="Genomic_DNA"/>
</dbReference>
<feature type="transmembrane region" description="Helical" evidence="2">
    <location>
        <begin position="124"/>
        <end position="142"/>
    </location>
</feature>
<dbReference type="Gene3D" id="1.20.1250.20">
    <property type="entry name" value="MFS general substrate transporter like domains"/>
    <property type="match status" value="2"/>
</dbReference>
<feature type="transmembrane region" description="Helical" evidence="2">
    <location>
        <begin position="183"/>
        <end position="204"/>
    </location>
</feature>
<keyword evidence="5" id="KW-1185">Reference proteome</keyword>
<dbReference type="STRING" id="1611254.A0A2G5TCG4"/>
<evidence type="ECO:0000259" key="3">
    <source>
        <dbReference type="PROSITE" id="PS50850"/>
    </source>
</evidence>
<gene>
    <name evidence="4" type="primary">Cnig_chr_V.g18072</name>
    <name evidence="4" type="ORF">B9Z55_018072</name>
</gene>
<comment type="subcellular location">
    <subcellularLocation>
        <location evidence="1">Membrane</location>
        <topology evidence="1">Multi-pass membrane protein</topology>
    </subcellularLocation>
</comment>
<dbReference type="InterPro" id="IPR020846">
    <property type="entry name" value="MFS_dom"/>
</dbReference>
<sequence length="462" mass="51728">MSNERNNEETQNLKKMSCEHKIEMIEVKVGSFNGLLFEELRLIVIAIGFLCLASVCSNYIVINFTFICMKNDYTESYLDQNGTVRSVYDYSSGEKKWIMWAVAAGTIIGTIPINLLYVKYGARYPFLVAGIVSCISTAFVPLAARANFFILILLRFLQGLAYSADFAAIGLMTVRWAPLSETATFVAILTAFTGISSVVTNSFTGLICESTLGWKYAFYLHAAVGILLFVIWTIVYIDHPEDTKRVSQKELGHIQKNKSDAHLDRNTSVPYGKILTSPVILCVWVNAFFEMSAVIMFSSYMPIYFHEVLKFGITETGFYVALVLFSYMPIRFVAALFSDKFTMISEKLKIMIFNTFAVGGSGFFFACIGFIPAEHKMISLSFFILTMCCIGVNSGGFYKCGVLHARQFAHVVIAAIQWMKCLALFSAPALVAIFVSDESNRLQWLWVHLVLGGLMIIVRLLC</sequence>
<dbReference type="PANTHER" id="PTHR45757">
    <property type="entry name" value="PROTEIN CBG23364-RELATED"/>
    <property type="match status" value="1"/>
</dbReference>
<dbReference type="GO" id="GO:0022857">
    <property type="term" value="F:transmembrane transporter activity"/>
    <property type="evidence" value="ECO:0007669"/>
    <property type="project" value="InterPro"/>
</dbReference>
<protein>
    <recommendedName>
        <fullName evidence="3">Major facilitator superfamily (MFS) profile domain-containing protein</fullName>
    </recommendedName>
</protein>
<feature type="transmembrane region" description="Helical" evidence="2">
    <location>
        <begin position="377"/>
        <end position="398"/>
    </location>
</feature>
<dbReference type="Proteomes" id="UP000230233">
    <property type="component" value="Chromosome V"/>
</dbReference>
<feature type="domain" description="Major facilitator superfamily (MFS) profile" evidence="3">
    <location>
        <begin position="43"/>
        <end position="462"/>
    </location>
</feature>
<reference evidence="5" key="1">
    <citation type="submission" date="2017-10" db="EMBL/GenBank/DDBJ databases">
        <title>Rapid genome shrinkage in a self-fertile nematode reveals novel sperm competition proteins.</title>
        <authorList>
            <person name="Yin D."/>
            <person name="Schwarz E.M."/>
            <person name="Thomas C.G."/>
            <person name="Felde R.L."/>
            <person name="Korf I.F."/>
            <person name="Cutter A.D."/>
            <person name="Schartner C.M."/>
            <person name="Ralston E.J."/>
            <person name="Meyer B.J."/>
            <person name="Haag E.S."/>
        </authorList>
    </citation>
    <scope>NUCLEOTIDE SEQUENCE [LARGE SCALE GENOMIC DNA]</scope>
    <source>
        <strain evidence="5">JU1422</strain>
    </source>
</reference>
<evidence type="ECO:0000313" key="4">
    <source>
        <dbReference type="EMBL" id="PIC24948.1"/>
    </source>
</evidence>
<accession>A0A2G5TCG4</accession>
<feature type="transmembrane region" description="Helical" evidence="2">
    <location>
        <begin position="216"/>
        <end position="237"/>
    </location>
</feature>
<feature type="transmembrane region" description="Helical" evidence="2">
    <location>
        <begin position="42"/>
        <end position="62"/>
    </location>
</feature>
<organism evidence="4 5">
    <name type="scientific">Caenorhabditis nigoni</name>
    <dbReference type="NCBI Taxonomy" id="1611254"/>
    <lineage>
        <taxon>Eukaryota</taxon>
        <taxon>Metazoa</taxon>
        <taxon>Ecdysozoa</taxon>
        <taxon>Nematoda</taxon>
        <taxon>Chromadorea</taxon>
        <taxon>Rhabditida</taxon>
        <taxon>Rhabditina</taxon>
        <taxon>Rhabditomorpha</taxon>
        <taxon>Rhabditoidea</taxon>
        <taxon>Rhabditidae</taxon>
        <taxon>Peloderinae</taxon>
        <taxon>Caenorhabditis</taxon>
    </lineage>
</organism>
<feature type="transmembrane region" description="Helical" evidence="2">
    <location>
        <begin position="274"/>
        <end position="297"/>
    </location>
</feature>
<feature type="transmembrane region" description="Helical" evidence="2">
    <location>
        <begin position="350"/>
        <end position="371"/>
    </location>
</feature>
<dbReference type="Pfam" id="PF07690">
    <property type="entry name" value="MFS_1"/>
    <property type="match status" value="1"/>
</dbReference>
<dbReference type="AlphaFoldDB" id="A0A2G5TCG4"/>